<sequence>MARSIRVASECIARVKHALRCHGFPSQNALAVALGLSRSTITSFFTGKPVDYVNFVEISERLGLDWQAIAYIDSPPPETTPPTETPPETNLIFDWKQASKAMLLAQDRGRLTTNPLTAGDGLTFELDDIYVPLGLVERKQRQRRIGDISPQQGSKIYDPDTADEIIQTFDRQERFFEQVLKSGKSQRIAIIGEPGSGKTTLLQKIAAWILENTPDVPIWISLADLQGKTIEEYLLSTWLRSATRKVRVTPAMEEALGELFNSGKVWLLLDAVDEMAIGATTGLPLQTIANQLTGWIADAKVVLTCRLNVWDGGKNALETFETYRNLDFSYGNPDGVGQFIRRWFKDNLEVGQRLQLELDQPGRDRIKDAVKNPLRLALLCRTWTLAPDGLPNTKAALYRHFIEALYEWKQERFPTSSRQRQQLNQALGELALKAIAEEKTKFRLRHRLVTSVLGEPDEDLFKLALQLGFLNQVGVAAEAENWGEKVYAFYHPTFQEYFAAQAINDWHYFLNTSPASYRIFEPQWQEVILLWLGREDIPKEQKEEFIKALVEFEDGLGEFSIDGYQYRGFYEYRAYFIAAEGIAEFADCSKADEIVAQIVQWRFGYFNNEKQKWINLIPTLKESIRLSLIKTDRSRAIASLLHLLKSGEDESIRWRAAYNLGTIGIGNKDAIAAIVNLIKISKNQASSSQAAWILAKIDPGNKDAIATLLHLIKSTETESIRKLAACYLGKINPGNETAVTTLIQLVDSSLNSSIRRQAIESLGEIGTGNEQATAALLQPIVNSAETDSIRQLAAESLGKIAQGDRDCIAALTSLIKTTEKESIRRIAATALGTIDSGNKAAIATLTHLIESAKTESSRRRSAYNLVKIAPGNKAAIAALLQIIKSTKKEAPLRKCVESLGEISIVNKTEIDAIINLVDSSQLESIRRQAALSLGKMEPGNKQALAELLQLIQTTKNPSILWQAAESLKQIVLDEQLPEVVSNLKQYLSQETYKNDIDRYRECYNIIGYCAQNMNYPEFYQAWQ</sequence>
<evidence type="ECO:0000256" key="1">
    <source>
        <dbReference type="ARBA" id="ARBA00022549"/>
    </source>
</evidence>
<feature type="domain" description="HTH cro/C1-type" evidence="4">
    <location>
        <begin position="26"/>
        <end position="69"/>
    </location>
</feature>
<dbReference type="PANTHER" id="PTHR46844">
    <property type="entry name" value="SLR5058 PROTEIN"/>
    <property type="match status" value="1"/>
</dbReference>
<dbReference type="SMART" id="SM00382">
    <property type="entry name" value="AAA"/>
    <property type="match status" value="1"/>
</dbReference>
<dbReference type="SUPFAM" id="SSF48371">
    <property type="entry name" value="ARM repeat"/>
    <property type="match status" value="1"/>
</dbReference>
<name>A0AAV3XPX9_9CYAN</name>
<dbReference type="EMBL" id="BLAY01000156">
    <property type="protein sequence ID" value="GET42280.1"/>
    <property type="molecule type" value="Genomic_DNA"/>
</dbReference>
<accession>A0AAV3XPX9</accession>
<dbReference type="Pfam" id="PF22730">
    <property type="entry name" value="NCC-H"/>
    <property type="match status" value="1"/>
</dbReference>
<dbReference type="InterPro" id="IPR007111">
    <property type="entry name" value="NACHT_NTPase"/>
</dbReference>
<dbReference type="InterPro" id="IPR054570">
    <property type="entry name" value="NCC-H_dom"/>
</dbReference>
<dbReference type="AlphaFoldDB" id="A0AAV3XPX9"/>
<dbReference type="GO" id="GO:0030089">
    <property type="term" value="C:phycobilisome"/>
    <property type="evidence" value="ECO:0007669"/>
    <property type="project" value="UniProtKB-KW"/>
</dbReference>
<dbReference type="Pfam" id="PF13646">
    <property type="entry name" value="HEAT_2"/>
    <property type="match status" value="3"/>
</dbReference>
<dbReference type="Pfam" id="PF05729">
    <property type="entry name" value="NACHT"/>
    <property type="match status" value="1"/>
</dbReference>
<dbReference type="SMART" id="SM00567">
    <property type="entry name" value="EZ_HEAT"/>
    <property type="match status" value="8"/>
</dbReference>
<evidence type="ECO:0000256" key="2">
    <source>
        <dbReference type="ARBA" id="ARBA00022738"/>
    </source>
</evidence>
<dbReference type="InterPro" id="IPR011989">
    <property type="entry name" value="ARM-like"/>
</dbReference>
<feature type="domain" description="NACHT" evidence="3">
    <location>
        <begin position="186"/>
        <end position="275"/>
    </location>
</feature>
<dbReference type="InterPro" id="IPR027417">
    <property type="entry name" value="P-loop_NTPase"/>
</dbReference>
<dbReference type="PANTHER" id="PTHR46844:SF1">
    <property type="entry name" value="SLR5058 PROTEIN"/>
    <property type="match status" value="1"/>
</dbReference>
<protein>
    <recommendedName>
        <fullName evidence="7">AAA+ ATPase domain-containing protein</fullName>
    </recommendedName>
</protein>
<comment type="caution">
    <text evidence="5">The sequence shown here is derived from an EMBL/GenBank/DDBJ whole genome shotgun (WGS) entry which is preliminary data.</text>
</comment>
<dbReference type="InterPro" id="IPR001387">
    <property type="entry name" value="Cro/C1-type_HTH"/>
</dbReference>
<proteinExistence type="predicted"/>
<evidence type="ECO:0000259" key="3">
    <source>
        <dbReference type="PROSITE" id="PS50837"/>
    </source>
</evidence>
<keyword evidence="6" id="KW-1185">Reference proteome</keyword>
<evidence type="ECO:0000313" key="6">
    <source>
        <dbReference type="Proteomes" id="UP001050975"/>
    </source>
</evidence>
<evidence type="ECO:0008006" key="7">
    <source>
        <dbReference type="Google" id="ProtNLM"/>
    </source>
</evidence>
<dbReference type="InterPro" id="IPR004155">
    <property type="entry name" value="PBS_lyase_HEAT"/>
</dbReference>
<dbReference type="SUPFAM" id="SSF52540">
    <property type="entry name" value="P-loop containing nucleoside triphosphate hydrolases"/>
    <property type="match status" value="1"/>
</dbReference>
<keyword evidence="1" id="KW-0042">Antenna complex</keyword>
<dbReference type="InterPro" id="IPR003593">
    <property type="entry name" value="AAA+_ATPase"/>
</dbReference>
<organism evidence="5 6">
    <name type="scientific">Microseira wollei NIES-4236</name>
    <dbReference type="NCBI Taxonomy" id="2530354"/>
    <lineage>
        <taxon>Bacteria</taxon>
        <taxon>Bacillati</taxon>
        <taxon>Cyanobacteriota</taxon>
        <taxon>Cyanophyceae</taxon>
        <taxon>Oscillatoriophycideae</taxon>
        <taxon>Aerosakkonematales</taxon>
        <taxon>Aerosakkonemataceae</taxon>
        <taxon>Microseira</taxon>
    </lineage>
</organism>
<gene>
    <name evidence="5" type="ORF">MiSe_70960</name>
</gene>
<reference evidence="5" key="1">
    <citation type="submission" date="2019-10" db="EMBL/GenBank/DDBJ databases">
        <title>Draft genome sequece of Microseira wollei NIES-4236.</title>
        <authorList>
            <person name="Yamaguchi H."/>
            <person name="Suzuki S."/>
            <person name="Kawachi M."/>
        </authorList>
    </citation>
    <scope>NUCLEOTIDE SEQUENCE</scope>
    <source>
        <strain evidence="5">NIES-4236</strain>
    </source>
</reference>
<keyword evidence="2" id="KW-0605">Phycobilisome</keyword>
<dbReference type="Gene3D" id="3.40.50.300">
    <property type="entry name" value="P-loop containing nucleotide triphosphate hydrolases"/>
    <property type="match status" value="1"/>
</dbReference>
<dbReference type="Gene3D" id="1.25.10.10">
    <property type="entry name" value="Leucine-rich Repeat Variant"/>
    <property type="match status" value="3"/>
</dbReference>
<dbReference type="InterPro" id="IPR016024">
    <property type="entry name" value="ARM-type_fold"/>
</dbReference>
<dbReference type="PROSITE" id="PS50837">
    <property type="entry name" value="NACHT"/>
    <property type="match status" value="1"/>
</dbReference>
<dbReference type="PROSITE" id="PS50943">
    <property type="entry name" value="HTH_CROC1"/>
    <property type="match status" value="1"/>
</dbReference>
<evidence type="ECO:0000313" key="5">
    <source>
        <dbReference type="EMBL" id="GET42280.1"/>
    </source>
</evidence>
<dbReference type="Proteomes" id="UP001050975">
    <property type="component" value="Unassembled WGS sequence"/>
</dbReference>
<evidence type="ECO:0000259" key="4">
    <source>
        <dbReference type="PROSITE" id="PS50943"/>
    </source>
</evidence>